<dbReference type="SUPFAM" id="SSF47413">
    <property type="entry name" value="lambda repressor-like DNA-binding domains"/>
    <property type="match status" value="1"/>
</dbReference>
<dbReference type="PROSITE" id="PS50943">
    <property type="entry name" value="HTH_CROC1"/>
    <property type="match status" value="1"/>
</dbReference>
<dbReference type="SMART" id="SM00530">
    <property type="entry name" value="HTH_XRE"/>
    <property type="match status" value="1"/>
</dbReference>
<comment type="similarity">
    <text evidence="9">Belongs to the MntA antitoxin family.</text>
</comment>
<keyword evidence="5" id="KW-0479">Metal-binding</keyword>
<dbReference type="EMBL" id="VBAK01000136">
    <property type="protein sequence ID" value="TMI88706.1"/>
    <property type="molecule type" value="Genomic_DNA"/>
</dbReference>
<evidence type="ECO:0000313" key="11">
    <source>
        <dbReference type="EMBL" id="TMI88706.1"/>
    </source>
</evidence>
<evidence type="ECO:0000256" key="7">
    <source>
        <dbReference type="ARBA" id="ARBA00022840"/>
    </source>
</evidence>
<dbReference type="SUPFAM" id="SSF81301">
    <property type="entry name" value="Nucleotidyltransferase"/>
    <property type="match status" value="1"/>
</dbReference>
<dbReference type="GO" id="GO:0016779">
    <property type="term" value="F:nucleotidyltransferase activity"/>
    <property type="evidence" value="ECO:0007669"/>
    <property type="project" value="UniProtKB-KW"/>
</dbReference>
<dbReference type="Proteomes" id="UP000318509">
    <property type="component" value="Unassembled WGS sequence"/>
</dbReference>
<accession>A0A537JZR2</accession>
<keyword evidence="3" id="KW-0808">Transferase</keyword>
<gene>
    <name evidence="11" type="ORF">E6H00_11715</name>
</gene>
<dbReference type="InterPro" id="IPR001387">
    <property type="entry name" value="Cro/C1-type_HTH"/>
</dbReference>
<dbReference type="GO" id="GO:0003677">
    <property type="term" value="F:DNA binding"/>
    <property type="evidence" value="ECO:0007669"/>
    <property type="project" value="InterPro"/>
</dbReference>
<evidence type="ECO:0000313" key="12">
    <source>
        <dbReference type="Proteomes" id="UP000318509"/>
    </source>
</evidence>
<keyword evidence="8" id="KW-0460">Magnesium</keyword>
<evidence type="ECO:0000256" key="5">
    <source>
        <dbReference type="ARBA" id="ARBA00022723"/>
    </source>
</evidence>
<dbReference type="InterPro" id="IPR052038">
    <property type="entry name" value="Type-VII_TA_antitoxin"/>
</dbReference>
<evidence type="ECO:0000256" key="3">
    <source>
        <dbReference type="ARBA" id="ARBA00022679"/>
    </source>
</evidence>
<evidence type="ECO:0000256" key="9">
    <source>
        <dbReference type="ARBA" id="ARBA00038276"/>
    </source>
</evidence>
<keyword evidence="2" id="KW-1277">Toxin-antitoxin system</keyword>
<keyword evidence="7" id="KW-0067">ATP-binding</keyword>
<organism evidence="11 12">
    <name type="scientific">Candidatus Segetimicrobium genomatis</name>
    <dbReference type="NCBI Taxonomy" id="2569760"/>
    <lineage>
        <taxon>Bacteria</taxon>
        <taxon>Bacillati</taxon>
        <taxon>Candidatus Sysuimicrobiota</taxon>
        <taxon>Candidatus Sysuimicrobiia</taxon>
        <taxon>Candidatus Sysuimicrobiales</taxon>
        <taxon>Candidatus Segetimicrobiaceae</taxon>
        <taxon>Candidatus Segetimicrobium</taxon>
    </lineage>
</organism>
<dbReference type="Pfam" id="PF01909">
    <property type="entry name" value="NTP_transf_2"/>
    <property type="match status" value="1"/>
</dbReference>
<dbReference type="InterPro" id="IPR010982">
    <property type="entry name" value="Lambda_DNA-bd_dom_sf"/>
</dbReference>
<reference evidence="11 12" key="1">
    <citation type="journal article" date="2019" name="Nat. Microbiol.">
        <title>Mediterranean grassland soil C-N compound turnover is dependent on rainfall and depth, and is mediated by genomically divergent microorganisms.</title>
        <authorList>
            <person name="Diamond S."/>
            <person name="Andeer P.F."/>
            <person name="Li Z."/>
            <person name="Crits-Christoph A."/>
            <person name="Burstein D."/>
            <person name="Anantharaman K."/>
            <person name="Lane K.R."/>
            <person name="Thomas B.C."/>
            <person name="Pan C."/>
            <person name="Northen T.R."/>
            <person name="Banfield J.F."/>
        </authorList>
    </citation>
    <scope>NUCLEOTIDE SEQUENCE [LARGE SCALE GENOMIC DNA]</scope>
    <source>
        <strain evidence="11">NP_3</strain>
    </source>
</reference>
<sequence length="187" mass="20201">MKRHRGRTAARVTSLPTLREPFRRAIAVARRAAGLTQAALAAKLETTQSAIARLERGEIAPSITTLARLADALGIQFDVLPRSGVAVRAAPAAMTLAALRDRRNQLLAIAASHGAQRVRVFGSVARGDARPDSDVDFLVELEPGRTVLDLSGLILDLEEALGRKVHVVEVRHPSRAARRIRHEAVPL</sequence>
<evidence type="ECO:0000256" key="6">
    <source>
        <dbReference type="ARBA" id="ARBA00022741"/>
    </source>
</evidence>
<dbReference type="InterPro" id="IPR002934">
    <property type="entry name" value="Polymerase_NTP_transf_dom"/>
</dbReference>
<dbReference type="Gene3D" id="3.30.460.10">
    <property type="entry name" value="Beta Polymerase, domain 2"/>
    <property type="match status" value="1"/>
</dbReference>
<evidence type="ECO:0000259" key="10">
    <source>
        <dbReference type="PROSITE" id="PS50943"/>
    </source>
</evidence>
<comment type="cofactor">
    <cofactor evidence="1">
        <name>Mg(2+)</name>
        <dbReference type="ChEBI" id="CHEBI:18420"/>
    </cofactor>
</comment>
<protein>
    <submittedName>
        <fullName evidence="11">Helix-turn-helix domain-containing protein</fullName>
    </submittedName>
</protein>
<comment type="caution">
    <text evidence="11">The sequence shown here is derived from an EMBL/GenBank/DDBJ whole genome shotgun (WGS) entry which is preliminary data.</text>
</comment>
<keyword evidence="6" id="KW-0547">Nucleotide-binding</keyword>
<dbReference type="CDD" id="cd05403">
    <property type="entry name" value="NT_KNTase_like"/>
    <property type="match status" value="1"/>
</dbReference>
<dbReference type="Pfam" id="PF01381">
    <property type="entry name" value="HTH_3"/>
    <property type="match status" value="1"/>
</dbReference>
<proteinExistence type="inferred from homology"/>
<dbReference type="Gene3D" id="1.10.260.40">
    <property type="entry name" value="lambda repressor-like DNA-binding domains"/>
    <property type="match status" value="1"/>
</dbReference>
<evidence type="ECO:0000256" key="2">
    <source>
        <dbReference type="ARBA" id="ARBA00022649"/>
    </source>
</evidence>
<dbReference type="PANTHER" id="PTHR33571:SF12">
    <property type="entry name" value="BSL3053 PROTEIN"/>
    <property type="match status" value="1"/>
</dbReference>
<dbReference type="GO" id="GO:0046872">
    <property type="term" value="F:metal ion binding"/>
    <property type="evidence" value="ECO:0007669"/>
    <property type="project" value="UniProtKB-KW"/>
</dbReference>
<evidence type="ECO:0000256" key="1">
    <source>
        <dbReference type="ARBA" id="ARBA00001946"/>
    </source>
</evidence>
<keyword evidence="4" id="KW-0548">Nucleotidyltransferase</keyword>
<dbReference type="InterPro" id="IPR043519">
    <property type="entry name" value="NT_sf"/>
</dbReference>
<dbReference type="AlphaFoldDB" id="A0A537JZR2"/>
<name>A0A537JZR2_9BACT</name>
<dbReference type="GO" id="GO:0005524">
    <property type="term" value="F:ATP binding"/>
    <property type="evidence" value="ECO:0007669"/>
    <property type="project" value="UniProtKB-KW"/>
</dbReference>
<dbReference type="CDD" id="cd00093">
    <property type="entry name" value="HTH_XRE"/>
    <property type="match status" value="1"/>
</dbReference>
<evidence type="ECO:0000256" key="4">
    <source>
        <dbReference type="ARBA" id="ARBA00022695"/>
    </source>
</evidence>
<evidence type="ECO:0000256" key="8">
    <source>
        <dbReference type="ARBA" id="ARBA00022842"/>
    </source>
</evidence>
<feature type="domain" description="HTH cro/C1-type" evidence="10">
    <location>
        <begin position="26"/>
        <end position="80"/>
    </location>
</feature>
<dbReference type="PANTHER" id="PTHR33571">
    <property type="entry name" value="SSL8005 PROTEIN"/>
    <property type="match status" value="1"/>
</dbReference>